<gene>
    <name evidence="2" type="ORF">A3J58_00570</name>
</gene>
<sequence>MWEKIKDSLPLNILFICLAAAVLVGAVRITRETMALRSEARRGEEKIAALAAEKARLTARIAELETPEAIEREAKEKLNLKKRGETVVVVVPEQAGQDKTVGTGYWAGIVSFFSEMIARAARLFGDR</sequence>
<evidence type="ECO:0000256" key="1">
    <source>
        <dbReference type="SAM" id="Phobius"/>
    </source>
</evidence>
<protein>
    <recommendedName>
        <fullName evidence="4">Septum formation initiator</fullName>
    </recommendedName>
</protein>
<name>A0A1G2KS91_9BACT</name>
<dbReference type="InterPro" id="IPR007060">
    <property type="entry name" value="FtsL/DivIC"/>
</dbReference>
<keyword evidence="1" id="KW-1133">Transmembrane helix</keyword>
<evidence type="ECO:0000313" key="3">
    <source>
        <dbReference type="Proteomes" id="UP000178510"/>
    </source>
</evidence>
<dbReference type="AlphaFoldDB" id="A0A1G2KS91"/>
<organism evidence="2 3">
    <name type="scientific">Candidatus Sungbacteria bacterium RIFCSPHIGHO2_02_FULL_52_23</name>
    <dbReference type="NCBI Taxonomy" id="1802274"/>
    <lineage>
        <taxon>Bacteria</taxon>
        <taxon>Candidatus Sungiibacteriota</taxon>
    </lineage>
</organism>
<proteinExistence type="predicted"/>
<reference evidence="2 3" key="1">
    <citation type="journal article" date="2016" name="Nat. Commun.">
        <title>Thousands of microbial genomes shed light on interconnected biogeochemical processes in an aquifer system.</title>
        <authorList>
            <person name="Anantharaman K."/>
            <person name="Brown C.T."/>
            <person name="Hug L.A."/>
            <person name="Sharon I."/>
            <person name="Castelle C.J."/>
            <person name="Probst A.J."/>
            <person name="Thomas B.C."/>
            <person name="Singh A."/>
            <person name="Wilkins M.J."/>
            <person name="Karaoz U."/>
            <person name="Brodie E.L."/>
            <person name="Williams K.H."/>
            <person name="Hubbard S.S."/>
            <person name="Banfield J.F."/>
        </authorList>
    </citation>
    <scope>NUCLEOTIDE SEQUENCE [LARGE SCALE GENOMIC DNA]</scope>
</reference>
<comment type="caution">
    <text evidence="2">The sequence shown here is derived from an EMBL/GenBank/DDBJ whole genome shotgun (WGS) entry which is preliminary data.</text>
</comment>
<keyword evidence="1" id="KW-0812">Transmembrane</keyword>
<dbReference type="Pfam" id="PF04977">
    <property type="entry name" value="DivIC"/>
    <property type="match status" value="1"/>
</dbReference>
<accession>A0A1G2KS91</accession>
<evidence type="ECO:0008006" key="4">
    <source>
        <dbReference type="Google" id="ProtNLM"/>
    </source>
</evidence>
<feature type="transmembrane region" description="Helical" evidence="1">
    <location>
        <begin position="12"/>
        <end position="29"/>
    </location>
</feature>
<dbReference type="Proteomes" id="UP000178510">
    <property type="component" value="Unassembled WGS sequence"/>
</dbReference>
<dbReference type="EMBL" id="MHQM01000051">
    <property type="protein sequence ID" value="OHA02305.1"/>
    <property type="molecule type" value="Genomic_DNA"/>
</dbReference>
<evidence type="ECO:0000313" key="2">
    <source>
        <dbReference type="EMBL" id="OHA02305.1"/>
    </source>
</evidence>
<keyword evidence="1" id="KW-0472">Membrane</keyword>